<dbReference type="SUPFAM" id="SSF55729">
    <property type="entry name" value="Acyl-CoA N-acyltransferases (Nat)"/>
    <property type="match status" value="1"/>
</dbReference>
<feature type="domain" description="N-acetyltransferase" evidence="3">
    <location>
        <begin position="7"/>
        <end position="174"/>
    </location>
</feature>
<sequence length="183" mass="20028">MTATGELDFRAADEADVPALVALVESAYRGEASRAGWTTEADLLDGQRTDPEAVRELLTDPESLLLTVRDGGELVACCHLQRRTGAAGGTDAYFGMFAVRPGRQGGGLGRRVLAEAEARAARDWRADTMVMQVISARSELIAWYERCGYRPTGETLPFPYGEERFGLPRRPDLRFAVLVKPLP</sequence>
<evidence type="ECO:0000259" key="3">
    <source>
        <dbReference type="PROSITE" id="PS51186"/>
    </source>
</evidence>
<accession>A0ABU2JN72</accession>
<name>A0ABU2JN72_9ACTN</name>
<dbReference type="GO" id="GO:0016746">
    <property type="term" value="F:acyltransferase activity"/>
    <property type="evidence" value="ECO:0007669"/>
    <property type="project" value="UniProtKB-KW"/>
</dbReference>
<keyword evidence="2 4" id="KW-0012">Acyltransferase</keyword>
<dbReference type="Proteomes" id="UP001183410">
    <property type="component" value="Unassembled WGS sequence"/>
</dbReference>
<dbReference type="Gene3D" id="3.40.630.30">
    <property type="match status" value="1"/>
</dbReference>
<evidence type="ECO:0000256" key="1">
    <source>
        <dbReference type="ARBA" id="ARBA00022679"/>
    </source>
</evidence>
<dbReference type="InterPro" id="IPR050832">
    <property type="entry name" value="Bact_Acetyltransf"/>
</dbReference>
<dbReference type="InterPro" id="IPR000182">
    <property type="entry name" value="GNAT_dom"/>
</dbReference>
<dbReference type="EC" id="2.3.1.-" evidence="4"/>
<dbReference type="PROSITE" id="PS51186">
    <property type="entry name" value="GNAT"/>
    <property type="match status" value="1"/>
</dbReference>
<proteinExistence type="predicted"/>
<dbReference type="InterPro" id="IPR016181">
    <property type="entry name" value="Acyl_CoA_acyltransferase"/>
</dbReference>
<dbReference type="Pfam" id="PF00583">
    <property type="entry name" value="Acetyltransf_1"/>
    <property type="match status" value="1"/>
</dbReference>
<dbReference type="PANTHER" id="PTHR43877">
    <property type="entry name" value="AMINOALKYLPHOSPHONATE N-ACETYLTRANSFERASE-RELATED-RELATED"/>
    <property type="match status" value="1"/>
</dbReference>
<keyword evidence="1 4" id="KW-0808">Transferase</keyword>
<comment type="caution">
    <text evidence="4">The sequence shown here is derived from an EMBL/GenBank/DDBJ whole genome shotgun (WGS) entry which is preliminary data.</text>
</comment>
<evidence type="ECO:0000313" key="5">
    <source>
        <dbReference type="Proteomes" id="UP001183410"/>
    </source>
</evidence>
<gene>
    <name evidence="4" type="ORF">RM844_06570</name>
</gene>
<evidence type="ECO:0000256" key="2">
    <source>
        <dbReference type="ARBA" id="ARBA00023315"/>
    </source>
</evidence>
<dbReference type="EMBL" id="JAVREO010000003">
    <property type="protein sequence ID" value="MDT0265954.1"/>
    <property type="molecule type" value="Genomic_DNA"/>
</dbReference>
<evidence type="ECO:0000313" key="4">
    <source>
        <dbReference type="EMBL" id="MDT0265954.1"/>
    </source>
</evidence>
<dbReference type="PANTHER" id="PTHR43877:SF1">
    <property type="entry name" value="ACETYLTRANSFERASE"/>
    <property type="match status" value="1"/>
</dbReference>
<protein>
    <submittedName>
        <fullName evidence="4">GNAT family N-acetyltransferase</fullName>
        <ecNumber evidence="4">2.3.1.-</ecNumber>
    </submittedName>
</protein>
<reference evidence="5" key="1">
    <citation type="submission" date="2023-07" db="EMBL/GenBank/DDBJ databases">
        <title>30 novel species of actinomycetes from the DSMZ collection.</title>
        <authorList>
            <person name="Nouioui I."/>
        </authorList>
    </citation>
    <scope>NUCLEOTIDE SEQUENCE [LARGE SCALE GENOMIC DNA]</scope>
    <source>
        <strain evidence="5">DSM 44915</strain>
    </source>
</reference>
<organism evidence="4 5">
    <name type="scientific">Streptomyces chisholmiae</name>
    <dbReference type="NCBI Taxonomy" id="3075540"/>
    <lineage>
        <taxon>Bacteria</taxon>
        <taxon>Bacillati</taxon>
        <taxon>Actinomycetota</taxon>
        <taxon>Actinomycetes</taxon>
        <taxon>Kitasatosporales</taxon>
        <taxon>Streptomycetaceae</taxon>
        <taxon>Streptomyces</taxon>
    </lineage>
</organism>
<dbReference type="RefSeq" id="WP_311665812.1">
    <property type="nucleotide sequence ID" value="NZ_JAVREO010000003.1"/>
</dbReference>
<keyword evidence="5" id="KW-1185">Reference proteome</keyword>